<dbReference type="GO" id="GO:0005635">
    <property type="term" value="C:nuclear envelope"/>
    <property type="evidence" value="ECO:0007669"/>
    <property type="project" value="UniProtKB-ARBA"/>
</dbReference>
<dbReference type="PROSITE" id="PS51281">
    <property type="entry name" value="TAP_C"/>
    <property type="match status" value="1"/>
</dbReference>
<dbReference type="PANTHER" id="PTHR10662:SF22">
    <property type="entry name" value="NUCLEAR RNA EXPORT FACTOR 1"/>
    <property type="match status" value="1"/>
</dbReference>
<dbReference type="InterPro" id="IPR032710">
    <property type="entry name" value="NTF2-like_dom_sf"/>
</dbReference>
<keyword evidence="5" id="KW-0677">Repeat</keyword>
<feature type="domain" description="NTF2" evidence="10">
    <location>
        <begin position="405"/>
        <end position="549"/>
    </location>
</feature>
<evidence type="ECO:0000256" key="5">
    <source>
        <dbReference type="ARBA" id="ARBA00022737"/>
    </source>
</evidence>
<evidence type="ECO:0000256" key="9">
    <source>
        <dbReference type="SAM" id="MobiDB-lite"/>
    </source>
</evidence>
<evidence type="ECO:0000256" key="1">
    <source>
        <dbReference type="ARBA" id="ARBA00004642"/>
    </source>
</evidence>
<feature type="compositionally biased region" description="Polar residues" evidence="9">
    <location>
        <begin position="106"/>
        <end position="116"/>
    </location>
</feature>
<dbReference type="Pfam" id="PF22602">
    <property type="entry name" value="NXF_NTF2"/>
    <property type="match status" value="1"/>
</dbReference>
<comment type="caution">
    <text evidence="12">The sequence shown here is derived from an EMBL/GenBank/DDBJ whole genome shotgun (WGS) entry which is preliminary data.</text>
</comment>
<dbReference type="InterPro" id="IPR032675">
    <property type="entry name" value="LRR_dom_sf"/>
</dbReference>
<organism evidence="12 13">
    <name type="scientific">Cardiocondyla obscurior</name>
    <dbReference type="NCBI Taxonomy" id="286306"/>
    <lineage>
        <taxon>Eukaryota</taxon>
        <taxon>Metazoa</taxon>
        <taxon>Ecdysozoa</taxon>
        <taxon>Arthropoda</taxon>
        <taxon>Hexapoda</taxon>
        <taxon>Insecta</taxon>
        <taxon>Pterygota</taxon>
        <taxon>Neoptera</taxon>
        <taxon>Endopterygota</taxon>
        <taxon>Hymenoptera</taxon>
        <taxon>Apocrita</taxon>
        <taxon>Aculeata</taxon>
        <taxon>Formicoidea</taxon>
        <taxon>Formicidae</taxon>
        <taxon>Myrmicinae</taxon>
        <taxon>Cardiocondyla</taxon>
    </lineage>
</organism>
<evidence type="ECO:0000256" key="7">
    <source>
        <dbReference type="ARBA" id="ARBA00022884"/>
    </source>
</evidence>
<dbReference type="Gene3D" id="1.10.8.10">
    <property type="entry name" value="DNA helicase RuvA subunit, C-terminal domain"/>
    <property type="match status" value="1"/>
</dbReference>
<evidence type="ECO:0000256" key="4">
    <source>
        <dbReference type="ARBA" id="ARBA00022614"/>
    </source>
</evidence>
<evidence type="ECO:0000256" key="3">
    <source>
        <dbReference type="ARBA" id="ARBA00022448"/>
    </source>
</evidence>
<keyword evidence="6" id="KW-0509">mRNA transport</keyword>
<evidence type="ECO:0000256" key="8">
    <source>
        <dbReference type="ARBA" id="ARBA00023242"/>
    </source>
</evidence>
<dbReference type="GO" id="GO:0003723">
    <property type="term" value="F:RNA binding"/>
    <property type="evidence" value="ECO:0007669"/>
    <property type="project" value="UniProtKB-KW"/>
</dbReference>
<keyword evidence="7" id="KW-0694">RNA-binding</keyword>
<dbReference type="Gene3D" id="3.10.450.50">
    <property type="match status" value="1"/>
</dbReference>
<accession>A0AAW2GEB5</accession>
<dbReference type="InterPro" id="IPR030217">
    <property type="entry name" value="NXF_fam"/>
</dbReference>
<keyword evidence="3" id="KW-0813">Transport</keyword>
<dbReference type="InterPro" id="IPR012677">
    <property type="entry name" value="Nucleotide-bd_a/b_plait_sf"/>
</dbReference>
<name>A0AAW2GEB5_9HYME</name>
<dbReference type="InterPro" id="IPR015245">
    <property type="entry name" value="Tap_RNA-bd"/>
</dbReference>
<evidence type="ECO:0000259" key="10">
    <source>
        <dbReference type="PROSITE" id="PS50177"/>
    </source>
</evidence>
<dbReference type="Proteomes" id="UP001430953">
    <property type="component" value="Unassembled WGS sequence"/>
</dbReference>
<dbReference type="PROSITE" id="PS50177">
    <property type="entry name" value="NTF2_DOMAIN"/>
    <property type="match status" value="1"/>
</dbReference>
<dbReference type="InterPro" id="IPR018222">
    <property type="entry name" value="Nuclear_transport_factor_2_euk"/>
</dbReference>
<dbReference type="GO" id="GO:0005737">
    <property type="term" value="C:cytoplasm"/>
    <property type="evidence" value="ECO:0007669"/>
    <property type="project" value="InterPro"/>
</dbReference>
<dbReference type="InterPro" id="IPR001611">
    <property type="entry name" value="Leu-rich_rpt"/>
</dbReference>
<reference evidence="12 13" key="1">
    <citation type="submission" date="2023-03" db="EMBL/GenBank/DDBJ databases">
        <title>High recombination rates correlate with genetic variation in Cardiocondyla obscurior ants.</title>
        <authorList>
            <person name="Errbii M."/>
        </authorList>
    </citation>
    <scope>NUCLEOTIDE SEQUENCE [LARGE SCALE GENOMIC DNA]</scope>
    <source>
        <strain evidence="12">Alpha-2009</strain>
        <tissue evidence="12">Whole body</tissue>
    </source>
</reference>
<dbReference type="SUPFAM" id="SSF54427">
    <property type="entry name" value="NTF2-like"/>
    <property type="match status" value="1"/>
</dbReference>
<dbReference type="InterPro" id="IPR002075">
    <property type="entry name" value="NTF2_dom"/>
</dbReference>
<dbReference type="PANTHER" id="PTHR10662">
    <property type="entry name" value="NUCLEAR RNA EXPORT FACTOR"/>
    <property type="match status" value="1"/>
</dbReference>
<dbReference type="PROSITE" id="PS51450">
    <property type="entry name" value="LRR"/>
    <property type="match status" value="1"/>
</dbReference>
<dbReference type="SUPFAM" id="SSF52058">
    <property type="entry name" value="L domain-like"/>
    <property type="match status" value="1"/>
</dbReference>
<keyword evidence="13" id="KW-1185">Reference proteome</keyword>
<proteinExistence type="inferred from homology"/>
<dbReference type="FunFam" id="3.80.10.10:FF:000384">
    <property type="entry name" value="Nuclear RNA export factor 1"/>
    <property type="match status" value="1"/>
</dbReference>
<protein>
    <recommendedName>
        <fullName evidence="14">Nuclear RNA export factor 1</fullName>
    </recommendedName>
</protein>
<dbReference type="CDD" id="cd14342">
    <property type="entry name" value="UBA_TAP-C"/>
    <property type="match status" value="1"/>
</dbReference>
<evidence type="ECO:0000313" key="13">
    <source>
        <dbReference type="Proteomes" id="UP001430953"/>
    </source>
</evidence>
<dbReference type="AlphaFoldDB" id="A0AAW2GEB5"/>
<feature type="region of interest" description="Disordered" evidence="9">
    <location>
        <begin position="569"/>
        <end position="593"/>
    </location>
</feature>
<dbReference type="GO" id="GO:0016973">
    <property type="term" value="P:poly(A)+ mRNA export from nucleus"/>
    <property type="evidence" value="ECO:0007669"/>
    <property type="project" value="TreeGrafter"/>
</dbReference>
<evidence type="ECO:0000256" key="2">
    <source>
        <dbReference type="ARBA" id="ARBA00009285"/>
    </source>
</evidence>
<dbReference type="Gene3D" id="3.80.10.10">
    <property type="entry name" value="Ribonuclease Inhibitor"/>
    <property type="match status" value="1"/>
</dbReference>
<comment type="similarity">
    <text evidence="2">Belongs to the NXF family.</text>
</comment>
<feature type="region of interest" description="Disordered" evidence="9">
    <location>
        <begin position="97"/>
        <end position="123"/>
    </location>
</feature>
<keyword evidence="8" id="KW-0539">Nucleus</keyword>
<gene>
    <name evidence="12" type="ORF">PUN28_005132</name>
</gene>
<evidence type="ECO:0000256" key="6">
    <source>
        <dbReference type="ARBA" id="ARBA00022816"/>
    </source>
</evidence>
<dbReference type="FunFam" id="3.10.450.50:FF:000004">
    <property type="entry name" value="Nuclear RNA export factor 1"/>
    <property type="match status" value="1"/>
</dbReference>
<dbReference type="SMART" id="SM00804">
    <property type="entry name" value="TAP_C"/>
    <property type="match status" value="1"/>
</dbReference>
<dbReference type="EMBL" id="JADYXP020000004">
    <property type="protein sequence ID" value="KAL0126546.1"/>
    <property type="molecule type" value="Genomic_DNA"/>
</dbReference>
<evidence type="ECO:0008006" key="14">
    <source>
        <dbReference type="Google" id="ProtNLM"/>
    </source>
</evidence>
<dbReference type="Gene3D" id="3.30.70.330">
    <property type="match status" value="1"/>
</dbReference>
<dbReference type="Pfam" id="PF09162">
    <property type="entry name" value="Tap-RNA_bind"/>
    <property type="match status" value="1"/>
</dbReference>
<dbReference type="InterPro" id="IPR009060">
    <property type="entry name" value="UBA-like_sf"/>
</dbReference>
<evidence type="ECO:0000313" key="12">
    <source>
        <dbReference type="EMBL" id="KAL0126546.1"/>
    </source>
</evidence>
<evidence type="ECO:0000259" key="11">
    <source>
        <dbReference type="PROSITE" id="PS51281"/>
    </source>
</evidence>
<dbReference type="GO" id="GO:0005654">
    <property type="term" value="C:nucleoplasm"/>
    <property type="evidence" value="ECO:0007669"/>
    <property type="project" value="UniProtKB-SubCell"/>
</dbReference>
<dbReference type="InterPro" id="IPR005637">
    <property type="entry name" value="TAP_C_dom"/>
</dbReference>
<dbReference type="Pfam" id="PF24048">
    <property type="entry name" value="LRR_NXF1-5"/>
    <property type="match status" value="1"/>
</dbReference>
<dbReference type="InterPro" id="IPR035979">
    <property type="entry name" value="RBD_domain_sf"/>
</dbReference>
<dbReference type="Pfam" id="PF03943">
    <property type="entry name" value="TAP_C"/>
    <property type="match status" value="1"/>
</dbReference>
<comment type="subcellular location">
    <subcellularLocation>
        <location evidence="1">Nucleus</location>
        <location evidence="1">Nucleoplasm</location>
    </subcellularLocation>
</comment>
<dbReference type="SUPFAM" id="SSF54928">
    <property type="entry name" value="RNA-binding domain, RBD"/>
    <property type="match status" value="1"/>
</dbReference>
<dbReference type="InterPro" id="IPR057125">
    <property type="entry name" value="NXF1/2/3/5-like_LRR"/>
</dbReference>
<keyword evidence="4" id="KW-0433">Leucine-rich repeat</keyword>
<feature type="domain" description="TAP-C" evidence="11">
    <location>
        <begin position="594"/>
        <end position="648"/>
    </location>
</feature>
<dbReference type="SUPFAM" id="SSF46934">
    <property type="entry name" value="UBA-like"/>
    <property type="match status" value="1"/>
</dbReference>
<sequence length="648" mass="75209">MSCAKQLFCDRNSHYFIKFYCFIAILFLGHDDRVGRDNTGPHIGPTKHRVSFKALNRPNHRDMSYIRQFALASMDEDIPMAGSSNNNSRQVIINQRDRGGDDRNWRTVSRGRNSPMPNRHFKGGQFGSRMRSLPVAEASWYRIVIPYGQKYNKDYVINTLLNYMAPEEFTPIMYKVIGNEAIFYVDEFKTVEALLNCDRKITMCDGWKLQVKAKPGYPVCEIDNKLKERLKQAMVKRYLQEKNALDLSKFHLDPDLCSDYFCALFLPNTLLTVLNIVAEHIPNLEALNLEGNKLQNIEKLHVLSTKFSKLNILYIGNNKIRDMYHLDAIKDLKLIELKLAGNPVCNRYKSRQNDYISDVRKRFPKLLKLDGIELPRPIVFDVIDDTAKILPSQRMFVADAKAQEIASQFLQQYFMIYDSENRQPLLDAYDKHACFSMTITSFQNHKLNGYLMESRDLTKIKDTHKRQKLLKHGRLPVVSFITEMPRTRHLLNTFTMDISLVTQAMMFITITGFFQEFVGKDEPIRYFNRTFIIVPEGEGYCIRNEQLHISQPPESTLKQLQQYVNQLNNQPTQPQTSSLAATPAVPKPTEPTNDIKQQMTMTLSQQTNMNLEWSLKCLQETQWNYDNALSAFQEFFKRGQVPSEAFTK</sequence>
<dbReference type="FunFam" id="1.10.8.10:FF:000018">
    <property type="entry name" value="Nuclear RNA export factor 1"/>
    <property type="match status" value="1"/>
</dbReference>